<dbReference type="CDD" id="cd06170">
    <property type="entry name" value="LuxR_C_like"/>
    <property type="match status" value="1"/>
</dbReference>
<reference evidence="3 4" key="1">
    <citation type="journal article" date="2018" name="Int. J. Syst. Evol. Microbiol.">
        <title>Uliginosibacterium sediminicola sp. nov., isolated from freshwater sediment.</title>
        <authorList>
            <person name="Hwang W.M."/>
            <person name="Kim S.M."/>
            <person name="Kang K."/>
            <person name="Ahn T.Y."/>
        </authorList>
    </citation>
    <scope>NUCLEOTIDE SEQUENCE [LARGE SCALE GENOMIC DNA]</scope>
    <source>
        <strain evidence="3 4">M1-21</strain>
    </source>
</reference>
<dbReference type="PANTHER" id="PTHR43214:SF43">
    <property type="entry name" value="TWO-COMPONENT RESPONSE REGULATOR"/>
    <property type="match status" value="1"/>
</dbReference>
<dbReference type="PRINTS" id="PR00038">
    <property type="entry name" value="HTHLUXR"/>
</dbReference>
<dbReference type="Gene3D" id="3.40.50.2300">
    <property type="match status" value="1"/>
</dbReference>
<dbReference type="PANTHER" id="PTHR43214">
    <property type="entry name" value="TWO-COMPONENT RESPONSE REGULATOR"/>
    <property type="match status" value="1"/>
</dbReference>
<organism evidence="3 4">
    <name type="scientific">Uliginosibacterium sediminicola</name>
    <dbReference type="NCBI Taxonomy" id="2024550"/>
    <lineage>
        <taxon>Bacteria</taxon>
        <taxon>Pseudomonadati</taxon>
        <taxon>Pseudomonadota</taxon>
        <taxon>Betaproteobacteria</taxon>
        <taxon>Rhodocyclales</taxon>
        <taxon>Zoogloeaceae</taxon>
        <taxon>Uliginosibacterium</taxon>
    </lineage>
</organism>
<evidence type="ECO:0000256" key="1">
    <source>
        <dbReference type="ARBA" id="ARBA00023125"/>
    </source>
</evidence>
<dbReference type="Proteomes" id="UP001410394">
    <property type="component" value="Unassembled WGS sequence"/>
</dbReference>
<dbReference type="Gene3D" id="1.10.10.10">
    <property type="entry name" value="Winged helix-like DNA-binding domain superfamily/Winged helix DNA-binding domain"/>
    <property type="match status" value="1"/>
</dbReference>
<comment type="caution">
    <text evidence="3">The sequence shown here is derived from an EMBL/GenBank/DDBJ whole genome shotgun (WGS) entry which is preliminary data.</text>
</comment>
<dbReference type="Pfam" id="PF00196">
    <property type="entry name" value="GerE"/>
    <property type="match status" value="1"/>
</dbReference>
<evidence type="ECO:0000259" key="2">
    <source>
        <dbReference type="PROSITE" id="PS50043"/>
    </source>
</evidence>
<accession>A0ABU9YWT6</accession>
<dbReference type="InterPro" id="IPR039420">
    <property type="entry name" value="WalR-like"/>
</dbReference>
<proteinExistence type="predicted"/>
<keyword evidence="4" id="KW-1185">Reference proteome</keyword>
<protein>
    <submittedName>
        <fullName evidence="3">Response regulator transcription factor</fullName>
    </submittedName>
</protein>
<sequence length="210" mass="23243">MRRLDLPTLHILSTDDAVFRRISALDAHRQTRRITDLSELARLADGSLLIFDTAHAQCPAWDDKRWRSWCDQLTVVVASSEPNDAEGILAMDVGAAGYCHIYANPATLRQVIEVVCSGELWVGRSLLTRLLRGVSGKLPAAPAARTHWRQQLTEREIEVAQLAAHGESNLVIAEQLGITERTVKAHLTTIFSKLGVTDRLQLALKVHGVK</sequence>
<dbReference type="InterPro" id="IPR036388">
    <property type="entry name" value="WH-like_DNA-bd_sf"/>
</dbReference>
<dbReference type="RefSeq" id="WP_345918982.1">
    <property type="nucleotide sequence ID" value="NZ_JBDIVE010000002.1"/>
</dbReference>
<keyword evidence="1" id="KW-0238">DNA-binding</keyword>
<dbReference type="SUPFAM" id="SSF46894">
    <property type="entry name" value="C-terminal effector domain of the bipartite response regulators"/>
    <property type="match status" value="1"/>
</dbReference>
<dbReference type="EMBL" id="JBDIVE010000002">
    <property type="protein sequence ID" value="MEN3068224.1"/>
    <property type="molecule type" value="Genomic_DNA"/>
</dbReference>
<evidence type="ECO:0000313" key="4">
    <source>
        <dbReference type="Proteomes" id="UP001410394"/>
    </source>
</evidence>
<dbReference type="InterPro" id="IPR016032">
    <property type="entry name" value="Sig_transdc_resp-reg_C-effctor"/>
</dbReference>
<feature type="domain" description="HTH luxR-type" evidence="2">
    <location>
        <begin position="145"/>
        <end position="210"/>
    </location>
</feature>
<dbReference type="SMART" id="SM00421">
    <property type="entry name" value="HTH_LUXR"/>
    <property type="match status" value="1"/>
</dbReference>
<dbReference type="PROSITE" id="PS50043">
    <property type="entry name" value="HTH_LUXR_2"/>
    <property type="match status" value="1"/>
</dbReference>
<dbReference type="InterPro" id="IPR000792">
    <property type="entry name" value="Tscrpt_reg_LuxR_C"/>
</dbReference>
<gene>
    <name evidence="3" type="ORF">ABDB84_07010</name>
</gene>
<evidence type="ECO:0000313" key="3">
    <source>
        <dbReference type="EMBL" id="MEN3068224.1"/>
    </source>
</evidence>
<name>A0ABU9YWT6_9RHOO</name>